<evidence type="ECO:0000256" key="7">
    <source>
        <dbReference type="ARBA" id="ARBA00022729"/>
    </source>
</evidence>
<dbReference type="RefSeq" id="WP_014679280.1">
    <property type="nucleotide sequence ID" value="NC_017770.1"/>
</dbReference>
<dbReference type="PANTHER" id="PTHR31120">
    <property type="entry name" value="METALLOPROTEASE TIKI"/>
    <property type="match status" value="1"/>
</dbReference>
<dbReference type="CDD" id="cd14789">
    <property type="entry name" value="Tiki"/>
    <property type="match status" value="1"/>
</dbReference>
<evidence type="ECO:0000256" key="12">
    <source>
        <dbReference type="ARBA" id="ARBA00023180"/>
    </source>
</evidence>
<gene>
    <name evidence="13" type="ordered locus">Solca_0937</name>
</gene>
<dbReference type="GO" id="GO:0006508">
    <property type="term" value="P:proteolysis"/>
    <property type="evidence" value="ECO:0007669"/>
    <property type="project" value="UniProtKB-KW"/>
</dbReference>
<dbReference type="EMBL" id="CP003349">
    <property type="protein sequence ID" value="AFD06052.1"/>
    <property type="molecule type" value="Genomic_DNA"/>
</dbReference>
<evidence type="ECO:0000313" key="13">
    <source>
        <dbReference type="EMBL" id="AFD06052.1"/>
    </source>
</evidence>
<comment type="subcellular location">
    <subcellularLocation>
        <location evidence="3">Membrane</location>
        <topology evidence="3">Single-pass type I membrane protein</topology>
    </subcellularLocation>
</comment>
<dbReference type="GO" id="GO:0030178">
    <property type="term" value="P:negative regulation of Wnt signaling pathway"/>
    <property type="evidence" value="ECO:0007669"/>
    <property type="project" value="InterPro"/>
</dbReference>
<evidence type="ECO:0000256" key="1">
    <source>
        <dbReference type="ARBA" id="ARBA00001936"/>
    </source>
</evidence>
<protein>
    <recommendedName>
        <fullName evidence="15">TraB/GumN family protein</fullName>
    </recommendedName>
</protein>
<dbReference type="InterPro" id="IPR002816">
    <property type="entry name" value="TraB/PrgY/GumN_fam"/>
</dbReference>
<keyword evidence="9" id="KW-1133">Transmembrane helix</keyword>
<accession>H8KV52</accession>
<dbReference type="HOGENOM" id="CLU_271236_0_0_10"/>
<evidence type="ECO:0000256" key="2">
    <source>
        <dbReference type="ARBA" id="ARBA00001941"/>
    </source>
</evidence>
<dbReference type="GO" id="GO:0004222">
    <property type="term" value="F:metalloendopeptidase activity"/>
    <property type="evidence" value="ECO:0007669"/>
    <property type="project" value="TreeGrafter"/>
</dbReference>
<keyword evidence="8" id="KW-0378">Hydrolase</keyword>
<dbReference type="InterPro" id="IPR040230">
    <property type="entry name" value="TIKI1/2-like"/>
</dbReference>
<evidence type="ECO:0000256" key="9">
    <source>
        <dbReference type="ARBA" id="ARBA00022989"/>
    </source>
</evidence>
<dbReference type="GO" id="GO:0046872">
    <property type="term" value="F:metal ion binding"/>
    <property type="evidence" value="ECO:0007669"/>
    <property type="project" value="UniProtKB-KW"/>
</dbReference>
<evidence type="ECO:0000256" key="3">
    <source>
        <dbReference type="ARBA" id="ARBA00004479"/>
    </source>
</evidence>
<keyword evidence="11" id="KW-0472">Membrane</keyword>
<evidence type="ECO:0008006" key="15">
    <source>
        <dbReference type="Google" id="ProtNLM"/>
    </source>
</evidence>
<proteinExistence type="predicted"/>
<keyword evidence="6" id="KW-0479">Metal-binding</keyword>
<dbReference type="STRING" id="929556.Solca_0937"/>
<dbReference type="GO" id="GO:0016020">
    <property type="term" value="C:membrane"/>
    <property type="evidence" value="ECO:0007669"/>
    <property type="project" value="UniProtKB-SubCell"/>
</dbReference>
<dbReference type="KEGG" id="scn:Solca_0937"/>
<evidence type="ECO:0000256" key="11">
    <source>
        <dbReference type="ARBA" id="ARBA00023136"/>
    </source>
</evidence>
<dbReference type="eggNOG" id="COG3735">
    <property type="taxonomic scope" value="Bacteria"/>
</dbReference>
<organism evidence="13 14">
    <name type="scientific">Solitalea canadensis (strain ATCC 29591 / DSM 3403 / JCM 21819 / LMG 8368 / NBRC 15130 / NCIMB 12057 / USAM 9D)</name>
    <name type="common">Flexibacter canadensis</name>
    <dbReference type="NCBI Taxonomy" id="929556"/>
    <lineage>
        <taxon>Bacteria</taxon>
        <taxon>Pseudomonadati</taxon>
        <taxon>Bacteroidota</taxon>
        <taxon>Sphingobacteriia</taxon>
        <taxon>Sphingobacteriales</taxon>
        <taxon>Sphingobacteriaceae</taxon>
        <taxon>Solitalea</taxon>
    </lineage>
</organism>
<evidence type="ECO:0000256" key="10">
    <source>
        <dbReference type="ARBA" id="ARBA00023049"/>
    </source>
</evidence>
<evidence type="ECO:0000256" key="5">
    <source>
        <dbReference type="ARBA" id="ARBA00022692"/>
    </source>
</evidence>
<dbReference type="Pfam" id="PF01963">
    <property type="entry name" value="TraB_PrgY_gumN"/>
    <property type="match status" value="1"/>
</dbReference>
<evidence type="ECO:0000256" key="6">
    <source>
        <dbReference type="ARBA" id="ARBA00022723"/>
    </source>
</evidence>
<reference evidence="13" key="1">
    <citation type="submission" date="2012-02" db="EMBL/GenBank/DDBJ databases">
        <title>The complete genome of Solitalea canadensis DSM 3403.</title>
        <authorList>
            <consortium name="US DOE Joint Genome Institute (JGI-PGF)"/>
            <person name="Lucas S."/>
            <person name="Copeland A."/>
            <person name="Lapidus A."/>
            <person name="Glavina del Rio T."/>
            <person name="Dalin E."/>
            <person name="Tice H."/>
            <person name="Bruce D."/>
            <person name="Goodwin L."/>
            <person name="Pitluck S."/>
            <person name="Peters L."/>
            <person name="Ovchinnikova G."/>
            <person name="Lu M."/>
            <person name="Kyrpides N."/>
            <person name="Mavromatis K."/>
            <person name="Ivanova N."/>
            <person name="Brettin T."/>
            <person name="Detter J.C."/>
            <person name="Han C."/>
            <person name="Larimer F."/>
            <person name="Land M."/>
            <person name="Hauser L."/>
            <person name="Markowitz V."/>
            <person name="Cheng J.-F."/>
            <person name="Hugenholtz P."/>
            <person name="Woyke T."/>
            <person name="Wu D."/>
            <person name="Spring S."/>
            <person name="Schroeder M."/>
            <person name="Kopitz M."/>
            <person name="Brambilla E."/>
            <person name="Klenk H.-P."/>
            <person name="Eisen J.A."/>
        </authorList>
    </citation>
    <scope>NUCLEOTIDE SEQUENCE</scope>
    <source>
        <strain evidence="13">DSM 3403</strain>
    </source>
</reference>
<keyword evidence="14" id="KW-1185">Reference proteome</keyword>
<dbReference type="AlphaFoldDB" id="H8KV52"/>
<evidence type="ECO:0000256" key="8">
    <source>
        <dbReference type="ARBA" id="ARBA00022801"/>
    </source>
</evidence>
<comment type="cofactor">
    <cofactor evidence="1">
        <name>Mn(2+)</name>
        <dbReference type="ChEBI" id="CHEBI:29035"/>
    </cofactor>
</comment>
<keyword evidence="5" id="KW-0812">Transmembrane</keyword>
<comment type="cofactor">
    <cofactor evidence="2">
        <name>Co(2+)</name>
        <dbReference type="ChEBI" id="CHEBI:48828"/>
    </cofactor>
</comment>
<name>H8KV52_SOLCM</name>
<keyword evidence="7" id="KW-0732">Signal</keyword>
<keyword evidence="12" id="KW-0325">Glycoprotein</keyword>
<dbReference type="PANTHER" id="PTHR31120:SF6">
    <property type="entry name" value="METALLOPROTEASE TIKI HOMOLOG"/>
    <property type="match status" value="1"/>
</dbReference>
<dbReference type="OrthoDB" id="9798714at2"/>
<keyword evidence="4" id="KW-0645">Protease</keyword>
<keyword evidence="10" id="KW-0482">Metalloprotease</keyword>
<sequence length="1167" mass="133106">MLLSSPFANAQKTERNDYQLLWRIEGPKLKKPSYLFGTMHLKDERVFDFSDSVLVAFDRSEAFANEVDIDSMMNYMINPKSAIWADTTNYLRKKLSAEEYAFVDKLLEKKLGYSIDHLRNKSFWFVEMILNDSEDDLAKYQEESGSATNKESLFLDAYFHQKARMLKKELFGLEKIENQFLEKNNEHMPYRKESFLETLGYYEENAELSGKDKAKQLDTFVEAYYKGNMSFLDFDGDFINNGIMVQRNTDMTNSIDRIIRNKTLFAAVGAAHLPGKNGIINLLKRKGYKVTPVTASFTGVATTYKDRYASLKGYKLERMLEGYSVIMPSIPLSYPIPNSNKSMYISASEEKNTAAFAFSLIVTSREATEMELLDQLLSRYTNTMGVIKGEIKNIELDGAKGGEAFIKSKGTEFQVRTYAKNGKVYLFMHTLDKAGENEASEFFNSIKLFDVSAKAVTYKKISDKEDLFEMIVPDDYTERRIGNLRTVEDETESEGRPYRHFSAIDESKNASYFLRIDKMKEGFYNVSDSNLIEHVKAIILKDTTVTKLDANACFSGKTKGYKTKVQHKNNVVSELRQFPKGNRLYTVMAQYNPQSSDTAAVTKFFQGFRILPYQNKALNTLAFSSDSSFSVKVSEPLHQSTNNFNRSDINAYSSIDSSSLSMYNIHEVVFAPYYWTSSDSLYTSLRRNSQKESDRVLKEKKYIVDSNSVYDLVIEHGNSGLQTFHRFIIAGRKLYDVSAIEPKEVVAKGYGLQFVESFKLNASKKDTSDLFRNKLSDVFAGLLSTDSATFENALNAFNYMELSKIDRDRIQDALSQNSIKNDEAKGKMLNAFSDHADSATLSLVKALYQSAASSAKFKADLLQFLTEVGTKESFLLFEECAVNHKKGNSHPYQIMSYSLKNKKEYDEEFLPRLIKLAKTSPDFLPIFVGYTSYDSIWINPQFTKYKLDELIKPMGAAFDKFAPGFKKLLSTDSTYWVKHSQVNAYLEVFKKPHLAAKNINRFKLLLTDSSSALNKQAIIGLLNAGQKVKDPFITKVLEDDNEGYYLLSDLKEDGKIAGVKHLLTQERVCKIYLKYYLSEDYDVEDVNFIRSVEIAAGEEKKRMFLFKCKLKGDDQFYYVIVGAQPNDPTVFEINPGVVSWLDESEEPTAEQTATLAKQYYEDSLKSE</sequence>
<dbReference type="Proteomes" id="UP000007590">
    <property type="component" value="Chromosome"/>
</dbReference>
<evidence type="ECO:0000313" key="14">
    <source>
        <dbReference type="Proteomes" id="UP000007590"/>
    </source>
</evidence>
<evidence type="ECO:0000256" key="4">
    <source>
        <dbReference type="ARBA" id="ARBA00022670"/>
    </source>
</evidence>